<gene>
    <name evidence="2" type="ORF">PQJ61_15285</name>
</gene>
<dbReference type="InterPro" id="IPR024934">
    <property type="entry name" value="Rubredoxin-like_dom"/>
</dbReference>
<reference evidence="2 3" key="1">
    <citation type="submission" date="2022-12" db="EMBL/GenBank/DDBJ databases">
        <title>Metagenome assembled genome from gulf of manar.</title>
        <authorList>
            <person name="Kohli P."/>
            <person name="Pk S."/>
            <person name="Venkata Ramana C."/>
            <person name="Sasikala C."/>
        </authorList>
    </citation>
    <scope>NUCLEOTIDE SEQUENCE [LARGE SCALE GENOMIC DNA]</scope>
    <source>
        <strain evidence="2">JB008</strain>
    </source>
</reference>
<dbReference type="AlphaFoldDB" id="A0AAJ1ILC6"/>
<evidence type="ECO:0000313" key="3">
    <source>
        <dbReference type="Proteomes" id="UP001221217"/>
    </source>
</evidence>
<dbReference type="Gene3D" id="2.20.28.10">
    <property type="match status" value="1"/>
</dbReference>
<accession>A0AAJ1ILC6</accession>
<organism evidence="2 3">
    <name type="scientific">Candidatus Thalassospirochaeta sargassi</name>
    <dbReference type="NCBI Taxonomy" id="3119039"/>
    <lineage>
        <taxon>Bacteria</taxon>
        <taxon>Pseudomonadati</taxon>
        <taxon>Spirochaetota</taxon>
        <taxon>Spirochaetia</taxon>
        <taxon>Spirochaetales</taxon>
        <taxon>Spirochaetaceae</taxon>
        <taxon>Candidatus Thalassospirochaeta</taxon>
    </lineage>
</organism>
<dbReference type="Pfam" id="PF21349">
    <property type="entry name" value="RUBY_RBDX"/>
    <property type="match status" value="1"/>
</dbReference>
<dbReference type="GO" id="GO:0005506">
    <property type="term" value="F:iron ion binding"/>
    <property type="evidence" value="ECO:0007669"/>
    <property type="project" value="InterPro"/>
</dbReference>
<name>A0AAJ1ILC6_9SPIO</name>
<dbReference type="Proteomes" id="UP001221217">
    <property type="component" value="Unassembled WGS sequence"/>
</dbReference>
<dbReference type="SUPFAM" id="SSF57802">
    <property type="entry name" value="Rubredoxin-like"/>
    <property type="match status" value="1"/>
</dbReference>
<dbReference type="InterPro" id="IPR048574">
    <property type="entry name" value="RUBY_RBDX"/>
</dbReference>
<evidence type="ECO:0000313" key="2">
    <source>
        <dbReference type="EMBL" id="MDC7228126.1"/>
    </source>
</evidence>
<evidence type="ECO:0000259" key="1">
    <source>
        <dbReference type="PROSITE" id="PS50903"/>
    </source>
</evidence>
<protein>
    <submittedName>
        <fullName evidence="2">Rubredoxin</fullName>
    </submittedName>
</protein>
<feature type="domain" description="Rubredoxin-like" evidence="1">
    <location>
        <begin position="108"/>
        <end position="142"/>
    </location>
</feature>
<dbReference type="PROSITE" id="PS50903">
    <property type="entry name" value="RUBREDOXIN_LIKE"/>
    <property type="match status" value="1"/>
</dbReference>
<proteinExistence type="predicted"/>
<comment type="caution">
    <text evidence="2">The sequence shown here is derived from an EMBL/GenBank/DDBJ whole genome shotgun (WGS) entry which is preliminary data.</text>
</comment>
<sequence>MEQKDTIPVICSNLAKAAEKQQNPGMAAEYSALAEKYDDGKPSAEDLAGLKTLITEDLTVYPDLQKAAESAGDRGAQRALRWGQKVTAIQKSLIDRFLSKGDALLDGKGLFVCEACGFIFLGDSAPDICPVCKAPVSRFSKV</sequence>
<dbReference type="EMBL" id="JAQQAL010000040">
    <property type="protein sequence ID" value="MDC7228126.1"/>
    <property type="molecule type" value="Genomic_DNA"/>
</dbReference>